<evidence type="ECO:0000256" key="7">
    <source>
        <dbReference type="RuleBase" id="RU367076"/>
    </source>
</evidence>
<keyword evidence="4 7" id="KW-0240">DNA-directed RNA polymerase</keyword>
<dbReference type="InterPro" id="IPR013197">
    <property type="entry name" value="RNA_pol_III_RPC82-rel_HTH"/>
</dbReference>
<evidence type="ECO:0000313" key="11">
    <source>
        <dbReference type="EMBL" id="JAT51208.1"/>
    </source>
</evidence>
<proteinExistence type="inferred from homology"/>
<dbReference type="GO" id="GO:0006351">
    <property type="term" value="P:DNA-templated transcription"/>
    <property type="evidence" value="ECO:0007669"/>
    <property type="project" value="InterPro"/>
</dbReference>
<dbReference type="InterPro" id="IPR055207">
    <property type="entry name" value="POLR3C_WHD"/>
</dbReference>
<dbReference type="InterPro" id="IPR008806">
    <property type="entry name" value="RNA_pol_III_Rpc82_C"/>
</dbReference>
<evidence type="ECO:0000256" key="1">
    <source>
        <dbReference type="ARBA" id="ARBA00004123"/>
    </source>
</evidence>
<dbReference type="GO" id="GO:0003697">
    <property type="term" value="F:single-stranded DNA binding"/>
    <property type="evidence" value="ECO:0007669"/>
    <property type="project" value="UniProtKB-UniRule"/>
</dbReference>
<evidence type="ECO:0000256" key="2">
    <source>
        <dbReference type="ARBA" id="ARBA00007206"/>
    </source>
</evidence>
<dbReference type="InterPro" id="IPR039748">
    <property type="entry name" value="RPC3"/>
</dbReference>
<gene>
    <name evidence="11" type="primary">POLR3C_4</name>
    <name evidence="11" type="ORF">g.69658</name>
</gene>
<feature type="domain" description="RNA polymerase III Rpc82 C -terminal" evidence="8">
    <location>
        <begin position="156"/>
        <end position="347"/>
    </location>
</feature>
<dbReference type="Pfam" id="PF08221">
    <property type="entry name" value="HTH_9"/>
    <property type="match status" value="1"/>
</dbReference>
<protein>
    <recommendedName>
        <fullName evidence="3 7">DNA-directed RNA polymerase III subunit RPC3</fullName>
        <shortName evidence="7">RNA polymerase III subunit C3</shortName>
    </recommendedName>
</protein>
<feature type="domain" description="DNA-directed RNA polymerase III subunit RPC3 winged-helix" evidence="10">
    <location>
        <begin position="374"/>
        <end position="431"/>
    </location>
</feature>
<evidence type="ECO:0000256" key="6">
    <source>
        <dbReference type="ARBA" id="ARBA00023242"/>
    </source>
</evidence>
<name>A0A1D1Y9C6_9ARAE</name>
<dbReference type="AlphaFoldDB" id="A0A1D1Y9C6"/>
<dbReference type="FunFam" id="1.10.10.10:FF:000515">
    <property type="entry name" value="DNA-directed RNA polymerase III subunit rpc3"/>
    <property type="match status" value="1"/>
</dbReference>
<evidence type="ECO:0000259" key="9">
    <source>
        <dbReference type="Pfam" id="PF08221"/>
    </source>
</evidence>
<evidence type="ECO:0000259" key="8">
    <source>
        <dbReference type="Pfam" id="PF05645"/>
    </source>
</evidence>
<dbReference type="GO" id="GO:0005666">
    <property type="term" value="C:RNA polymerase III complex"/>
    <property type="evidence" value="ECO:0007669"/>
    <property type="project" value="UniProtKB-UniRule"/>
</dbReference>
<dbReference type="FunFam" id="1.10.10.10:FF:000218">
    <property type="entry name" value="DNA-directed RNA polymerase III subunit RPC3"/>
    <property type="match status" value="1"/>
</dbReference>
<accession>A0A1D1Y9C6</accession>
<dbReference type="EMBL" id="GDJX01016728">
    <property type="protein sequence ID" value="JAT51208.1"/>
    <property type="molecule type" value="Transcribed_RNA"/>
</dbReference>
<dbReference type="PANTHER" id="PTHR12949:SF0">
    <property type="entry name" value="DNA-DIRECTED RNA POLYMERASE III SUBUNIT RPC3"/>
    <property type="match status" value="1"/>
</dbReference>
<dbReference type="InterPro" id="IPR036388">
    <property type="entry name" value="WH-like_DNA-bd_sf"/>
</dbReference>
<dbReference type="PANTHER" id="PTHR12949">
    <property type="entry name" value="RNA POLYMERASE III DNA DIRECTED -RELATED"/>
    <property type="match status" value="1"/>
</dbReference>
<feature type="domain" description="RNA polymerase III subunit RPC82-related helix-turn-helix" evidence="9">
    <location>
        <begin position="9"/>
        <end position="66"/>
    </location>
</feature>
<sequence length="522" mass="59094">MVGQHGLNLAVDIITTHFGDFVAKVCSCLLHRGSLSLQEIARDTGFSHSRAKNCLLVLIQHNCVQAYSISRGGAPGASPKVVTQYMALFDNILHRLRFTKFLAIVAGEFDDHQCEALIEGLLQHGRLTFEQLVMRATSKPKENEGSTISRDSLRSSLDKLIQAHYVERCPRSEPFISSISEDETPSTRKRGAKSAIQTETLEQQALAAAALLDAERFSGFGDGVLDEKLGGKSLGGNIGEKRKHEELEFDKETQAAINENEVLWRANFEKLVHCLKKKVCVASVRERLSLDAAVVLEAMIESSNQQKPKDNSVTSSLDDILEWVMKRPGGRLMTMQHVRTCLEELKCKSSIGDARALYSIDLGDIVEECLREEVESLVLQRYGKEAYRIFRLLMKKNRPVETDSISDITFVEKKEAQGILYKLWMDSYLLMEFAVAYPGERRFLWKVNTGTLYEHILNEMYHAVLNLSQKIAQSREQPLEVVEQQAEDNQKKESNRLKKMRIIILETSLLRLDDALMLFHDF</sequence>
<comment type="similarity">
    <text evidence="2 7">Belongs to the eukaryotic RPC3/POLR3C RNA polymerase subunit family.</text>
</comment>
<dbReference type="Pfam" id="PF05645">
    <property type="entry name" value="RNA_pol_Rpc82"/>
    <property type="match status" value="1"/>
</dbReference>
<keyword evidence="5 7" id="KW-0804">Transcription</keyword>
<dbReference type="Gene3D" id="1.10.10.10">
    <property type="entry name" value="Winged helix-like DNA-binding domain superfamily/Winged helix DNA-binding domain"/>
    <property type="match status" value="3"/>
</dbReference>
<evidence type="ECO:0000256" key="5">
    <source>
        <dbReference type="ARBA" id="ARBA00023163"/>
    </source>
</evidence>
<evidence type="ECO:0000259" key="10">
    <source>
        <dbReference type="Pfam" id="PF22536"/>
    </source>
</evidence>
<comment type="function">
    <text evidence="7">DNA-dependent RNA polymerase catalyzes the transcription of DNA into RNA using the four ribonucleoside triphosphates as substrates. Specific core component of RNA polymerase III which synthesizes small RNAs, such as 5S rRNA and tRNAs.</text>
</comment>
<comment type="subcellular location">
    <subcellularLocation>
        <location evidence="1 7">Nucleus</location>
    </subcellularLocation>
</comment>
<organism evidence="11">
    <name type="scientific">Anthurium amnicola</name>
    <dbReference type="NCBI Taxonomy" id="1678845"/>
    <lineage>
        <taxon>Eukaryota</taxon>
        <taxon>Viridiplantae</taxon>
        <taxon>Streptophyta</taxon>
        <taxon>Embryophyta</taxon>
        <taxon>Tracheophyta</taxon>
        <taxon>Spermatophyta</taxon>
        <taxon>Magnoliopsida</taxon>
        <taxon>Liliopsida</taxon>
        <taxon>Araceae</taxon>
        <taxon>Pothoideae</taxon>
        <taxon>Potheae</taxon>
        <taxon>Anthurium</taxon>
    </lineage>
</organism>
<evidence type="ECO:0000256" key="3">
    <source>
        <dbReference type="ARBA" id="ARBA00016689"/>
    </source>
</evidence>
<comment type="subunit">
    <text evidence="7">Component of the RNA polymerase III (Pol III) complex consisting of 17 subunits.</text>
</comment>
<reference evidence="11" key="1">
    <citation type="submission" date="2015-07" db="EMBL/GenBank/DDBJ databases">
        <title>Transcriptome Assembly of Anthurium amnicola.</title>
        <authorList>
            <person name="Suzuki J."/>
        </authorList>
    </citation>
    <scope>NUCLEOTIDE SEQUENCE</scope>
</reference>
<evidence type="ECO:0000256" key="4">
    <source>
        <dbReference type="ARBA" id="ARBA00022478"/>
    </source>
</evidence>
<keyword evidence="6 7" id="KW-0539">Nucleus</keyword>
<dbReference type="Pfam" id="PF22536">
    <property type="entry name" value="WHD_POLR3C"/>
    <property type="match status" value="1"/>
</dbReference>